<dbReference type="Pfam" id="PF01230">
    <property type="entry name" value="HIT"/>
    <property type="match status" value="1"/>
</dbReference>
<dbReference type="InterPro" id="IPR019808">
    <property type="entry name" value="Histidine_triad_CS"/>
</dbReference>
<evidence type="ECO:0000256" key="6">
    <source>
        <dbReference type="PROSITE-ProRule" id="PRU00464"/>
    </source>
</evidence>
<feature type="short sequence motif" description="Histidine triad motif" evidence="6">
    <location>
        <begin position="97"/>
        <end position="101"/>
    </location>
</feature>
<evidence type="ECO:0000313" key="9">
    <source>
        <dbReference type="EMBL" id="MBA4673773.1"/>
    </source>
</evidence>
<evidence type="ECO:0000256" key="4">
    <source>
        <dbReference type="PIRSR" id="PIRSR639383-2"/>
    </source>
</evidence>
<comment type="cofactor">
    <cofactor evidence="7">
        <name>Mn(2+)</name>
        <dbReference type="ChEBI" id="CHEBI:29035"/>
    </cofactor>
</comment>
<dbReference type="SUPFAM" id="SSF54197">
    <property type="entry name" value="HIT-like"/>
    <property type="match status" value="1"/>
</dbReference>
<feature type="binding site" evidence="4">
    <location>
        <position position="30"/>
    </location>
    <ligand>
        <name>substrate</name>
    </ligand>
</feature>
<dbReference type="PANTHER" id="PTHR46243:SF1">
    <property type="entry name" value="BIS(5'-ADENOSYL)-TRIPHOSPHATASE"/>
    <property type="match status" value="1"/>
</dbReference>
<dbReference type="CDD" id="cd01275">
    <property type="entry name" value="FHIT"/>
    <property type="match status" value="1"/>
</dbReference>
<name>A0A7C9AT14_OPUST</name>
<dbReference type="EMBL" id="GISG01260717">
    <property type="protein sequence ID" value="MBA4673773.1"/>
    <property type="molecule type" value="Transcribed_RNA"/>
</dbReference>
<keyword evidence="1 7" id="KW-0547">Nucleotide-binding</keyword>
<keyword evidence="2 7" id="KW-0378">Hydrolase</keyword>
<evidence type="ECO:0000259" key="8">
    <source>
        <dbReference type="PROSITE" id="PS51084"/>
    </source>
</evidence>
<reference evidence="9" key="1">
    <citation type="journal article" date="2013" name="J. Plant Res.">
        <title>Effect of fungi and light on seed germination of three Opuntia species from semiarid lands of central Mexico.</title>
        <authorList>
            <person name="Delgado-Sanchez P."/>
            <person name="Jimenez-Bremont J.F."/>
            <person name="Guerrero-Gonzalez Mde L."/>
            <person name="Flores J."/>
        </authorList>
    </citation>
    <scope>NUCLEOTIDE SEQUENCE</scope>
    <source>
        <tissue evidence="9">Cladode</tissue>
    </source>
</reference>
<dbReference type="GO" id="GO:0047627">
    <property type="term" value="F:adenylylsulfatase activity"/>
    <property type="evidence" value="ECO:0007669"/>
    <property type="project" value="UniProtKB-ARBA"/>
</dbReference>
<dbReference type="EC" id="3.6.1.29" evidence="7"/>
<feature type="site" description="Important for induction of apoptosis" evidence="5">
    <location>
        <position position="117"/>
    </location>
</feature>
<comment type="catalytic activity">
    <reaction evidence="7">
        <text>P(1),P(3)-bis(5'-adenosyl) triphosphate + H2O = AMP + ADP + 2 H(+)</text>
        <dbReference type="Rhea" id="RHEA:13893"/>
        <dbReference type="ChEBI" id="CHEBI:15377"/>
        <dbReference type="ChEBI" id="CHEBI:15378"/>
        <dbReference type="ChEBI" id="CHEBI:58529"/>
        <dbReference type="ChEBI" id="CHEBI:456215"/>
        <dbReference type="ChEBI" id="CHEBI:456216"/>
        <dbReference type="EC" id="3.6.1.29"/>
    </reaction>
</comment>
<evidence type="ECO:0000256" key="7">
    <source>
        <dbReference type="RuleBase" id="RU366076"/>
    </source>
</evidence>
<evidence type="ECO:0000256" key="1">
    <source>
        <dbReference type="ARBA" id="ARBA00022741"/>
    </source>
</evidence>
<accession>A0A7C9AT14</accession>
<protein>
    <recommendedName>
        <fullName evidence="7">Bis(5'-adenosyl)-triphosphatase</fullName>
        <ecNumber evidence="7">3.6.1.29</ecNumber>
    </recommendedName>
</protein>
<evidence type="ECO:0000256" key="5">
    <source>
        <dbReference type="PIRSR" id="PIRSR639383-3"/>
    </source>
</evidence>
<dbReference type="PROSITE" id="PS51084">
    <property type="entry name" value="HIT_2"/>
    <property type="match status" value="1"/>
</dbReference>
<feature type="binding site" evidence="4">
    <location>
        <begin position="92"/>
        <end position="95"/>
    </location>
    <ligand>
        <name>substrate</name>
    </ligand>
</feature>
<dbReference type="PANTHER" id="PTHR46243">
    <property type="entry name" value="BIS(5'-ADENOSYL)-TRIPHOSPHATASE"/>
    <property type="match status" value="1"/>
</dbReference>
<proteinExistence type="predicted"/>
<feature type="domain" description="HIT" evidence="8">
    <location>
        <begin position="5"/>
        <end position="112"/>
    </location>
</feature>
<dbReference type="InterPro" id="IPR011146">
    <property type="entry name" value="HIT-like"/>
</dbReference>
<organism evidence="9">
    <name type="scientific">Opuntia streptacantha</name>
    <name type="common">Prickly pear cactus</name>
    <name type="synonym">Opuntia cardona</name>
    <dbReference type="NCBI Taxonomy" id="393608"/>
    <lineage>
        <taxon>Eukaryota</taxon>
        <taxon>Viridiplantae</taxon>
        <taxon>Streptophyta</taxon>
        <taxon>Embryophyta</taxon>
        <taxon>Tracheophyta</taxon>
        <taxon>Spermatophyta</taxon>
        <taxon>Magnoliopsida</taxon>
        <taxon>eudicotyledons</taxon>
        <taxon>Gunneridae</taxon>
        <taxon>Pentapetalae</taxon>
        <taxon>Caryophyllales</taxon>
        <taxon>Cactineae</taxon>
        <taxon>Cactaceae</taxon>
        <taxon>Opuntioideae</taxon>
        <taxon>Opuntia</taxon>
    </lineage>
</organism>
<feature type="binding site" evidence="4">
    <location>
        <position position="86"/>
    </location>
    <ligand>
        <name>substrate</name>
    </ligand>
</feature>
<dbReference type="PROSITE" id="PS00892">
    <property type="entry name" value="HIT_1"/>
    <property type="match status" value="1"/>
</dbReference>
<dbReference type="InterPro" id="IPR051884">
    <property type="entry name" value="Bis(5'-adenosyl)-TPase_reg"/>
</dbReference>
<dbReference type="InterPro" id="IPR036265">
    <property type="entry name" value="HIT-like_sf"/>
</dbReference>
<dbReference type="InterPro" id="IPR039383">
    <property type="entry name" value="FHIT"/>
</dbReference>
<dbReference type="Gene3D" id="3.30.428.10">
    <property type="entry name" value="HIT-like"/>
    <property type="match status" value="1"/>
</dbReference>
<evidence type="ECO:0000256" key="3">
    <source>
        <dbReference type="PIRSR" id="PIRSR639383-1"/>
    </source>
</evidence>
<reference evidence="9" key="2">
    <citation type="submission" date="2020-07" db="EMBL/GenBank/DDBJ databases">
        <authorList>
            <person name="Vera ALvarez R."/>
            <person name="Arias-Moreno D.M."/>
            <person name="Jimenez-Jacinto V."/>
            <person name="Jimenez-Bremont J.F."/>
            <person name="Swaminathan K."/>
            <person name="Moose S.P."/>
            <person name="Guerrero-Gonzalez M.L."/>
            <person name="Marino-Ramirez L."/>
            <person name="Landsman D."/>
            <person name="Rodriguez-Kessler M."/>
            <person name="Delgado-Sanchez P."/>
        </authorList>
    </citation>
    <scope>NUCLEOTIDE SEQUENCE</scope>
    <source>
        <tissue evidence="9">Cladode</tissue>
    </source>
</reference>
<sequence length="157" mass="18057">MDLECFTFGPYNIDPKEVFYSTNLSYAMVNLRPLLPGHVLVCPRREVKRFADLSADEASDLWLTAQKVGNELERYHKASSLTFAIQDGPQAGQTVPHVHIHIIPRKAGDFEKNDEIYDAIDVKEKELAQKLDLDKERKDRTLEEMCQEAIEYRALFS</sequence>
<dbReference type="GO" id="GO:0000166">
    <property type="term" value="F:nucleotide binding"/>
    <property type="evidence" value="ECO:0007669"/>
    <property type="project" value="UniProtKB-KW"/>
</dbReference>
<evidence type="ECO:0000256" key="2">
    <source>
        <dbReference type="ARBA" id="ARBA00022801"/>
    </source>
</evidence>
<dbReference type="AlphaFoldDB" id="A0A7C9AT14"/>
<feature type="active site" description="Tele-AMP-histidine intermediate" evidence="3">
    <location>
        <position position="99"/>
    </location>
</feature>
<dbReference type="GO" id="GO:0047710">
    <property type="term" value="F:bis(5'-adenosyl)-triphosphatase activity"/>
    <property type="evidence" value="ECO:0007669"/>
    <property type="project" value="UniProtKB-UniRule"/>
</dbReference>
<feature type="binding site" evidence="4">
    <location>
        <position position="101"/>
    </location>
    <ligand>
        <name>substrate</name>
    </ligand>
</feature>
<dbReference type="FunFam" id="3.30.428.10:FF:000011">
    <property type="entry name" value="Fragile histidine triad"/>
    <property type="match status" value="1"/>
</dbReference>